<comment type="caution">
    <text evidence="2">The sequence shown here is derived from an EMBL/GenBank/DDBJ whole genome shotgun (WGS) entry which is preliminary data.</text>
</comment>
<evidence type="ECO:0000256" key="1">
    <source>
        <dbReference type="SAM" id="MobiDB-lite"/>
    </source>
</evidence>
<dbReference type="GO" id="GO:0005829">
    <property type="term" value="C:cytosol"/>
    <property type="evidence" value="ECO:0007669"/>
    <property type="project" value="TreeGrafter"/>
</dbReference>
<dbReference type="GO" id="GO:0034727">
    <property type="term" value="P:piecemeal microautophagy of the nucleus"/>
    <property type="evidence" value="ECO:0007669"/>
    <property type="project" value="TreeGrafter"/>
</dbReference>
<accession>A0A7J0EN30</accession>
<organism evidence="2 3">
    <name type="scientific">Actinidia rufa</name>
    <dbReference type="NCBI Taxonomy" id="165716"/>
    <lineage>
        <taxon>Eukaryota</taxon>
        <taxon>Viridiplantae</taxon>
        <taxon>Streptophyta</taxon>
        <taxon>Embryophyta</taxon>
        <taxon>Tracheophyta</taxon>
        <taxon>Spermatophyta</taxon>
        <taxon>Magnoliopsida</taxon>
        <taxon>eudicotyledons</taxon>
        <taxon>Gunneridae</taxon>
        <taxon>Pentapetalae</taxon>
        <taxon>asterids</taxon>
        <taxon>Ericales</taxon>
        <taxon>Actinidiaceae</taxon>
        <taxon>Actinidia</taxon>
    </lineage>
</organism>
<reference evidence="2 3" key="1">
    <citation type="submission" date="2019-07" db="EMBL/GenBank/DDBJ databases">
        <title>De Novo Assembly of kiwifruit Actinidia rufa.</title>
        <authorList>
            <person name="Sugita-Konishi S."/>
            <person name="Sato K."/>
            <person name="Mori E."/>
            <person name="Abe Y."/>
            <person name="Kisaki G."/>
            <person name="Hamano K."/>
            <person name="Suezawa K."/>
            <person name="Otani M."/>
            <person name="Fukuda T."/>
            <person name="Manabe T."/>
            <person name="Gomi K."/>
            <person name="Tabuchi M."/>
            <person name="Akimitsu K."/>
            <person name="Kataoka I."/>
        </authorList>
    </citation>
    <scope>NUCLEOTIDE SEQUENCE [LARGE SCALE GENOMIC DNA]</scope>
    <source>
        <strain evidence="3">cv. Fuchu</strain>
    </source>
</reference>
<evidence type="ECO:0000313" key="2">
    <source>
        <dbReference type="EMBL" id="GFY87556.1"/>
    </source>
</evidence>
<dbReference type="GO" id="GO:0000407">
    <property type="term" value="C:phagophore assembly site"/>
    <property type="evidence" value="ECO:0007669"/>
    <property type="project" value="TreeGrafter"/>
</dbReference>
<proteinExistence type="predicted"/>
<dbReference type="AlphaFoldDB" id="A0A7J0EN30"/>
<name>A0A7J0EN30_9ERIC</name>
<evidence type="ECO:0000313" key="3">
    <source>
        <dbReference type="Proteomes" id="UP000585474"/>
    </source>
</evidence>
<dbReference type="PANTHER" id="PTHR13430:SF15">
    <property type="entry name" value="AUTOPHAGY-RELATED PROTEIN 13B"/>
    <property type="match status" value="1"/>
</dbReference>
<protein>
    <submittedName>
        <fullName evidence="2">Autophagy-related protein 13</fullName>
    </submittedName>
</protein>
<dbReference type="InterPro" id="IPR040182">
    <property type="entry name" value="ATG13"/>
</dbReference>
<gene>
    <name evidence="2" type="ORF">Acr_05g0011950</name>
</gene>
<dbReference type="GO" id="GO:0000423">
    <property type="term" value="P:mitophagy"/>
    <property type="evidence" value="ECO:0007669"/>
    <property type="project" value="TreeGrafter"/>
</dbReference>
<dbReference type="EMBL" id="BJWL01000005">
    <property type="protein sequence ID" value="GFY87556.1"/>
    <property type="molecule type" value="Genomic_DNA"/>
</dbReference>
<sequence>MSCPAPSLGYHNKAGDAKGVANNDSHGMDERSIINMTEPGCLAQLPPSRVGKGIVDNGSLGDGPGSFDQRGHIRDPLEPRGLFQVRKSQDAAVAALVHMLKRAPPLRQDISNSIDLSPSSSHVTLTNLTEEQNEKSELRVQSVVISVASLKTTSAALEELGGYREMKDLLLRQKGMRSHTQAK</sequence>
<dbReference type="Proteomes" id="UP000585474">
    <property type="component" value="Unassembled WGS sequence"/>
</dbReference>
<dbReference type="GO" id="GO:1990316">
    <property type="term" value="C:Atg1/ULK1 kinase complex"/>
    <property type="evidence" value="ECO:0007669"/>
    <property type="project" value="TreeGrafter"/>
</dbReference>
<keyword evidence="3" id="KW-1185">Reference proteome</keyword>
<dbReference type="GO" id="GO:0034497">
    <property type="term" value="P:protein localization to phagophore assembly site"/>
    <property type="evidence" value="ECO:0007669"/>
    <property type="project" value="TreeGrafter"/>
</dbReference>
<dbReference type="PANTHER" id="PTHR13430">
    <property type="match status" value="1"/>
</dbReference>
<feature type="region of interest" description="Disordered" evidence="1">
    <location>
        <begin position="1"/>
        <end position="27"/>
    </location>
</feature>
<dbReference type="OrthoDB" id="70161at2759"/>